<feature type="region of interest" description="Disordered" evidence="1">
    <location>
        <begin position="8"/>
        <end position="46"/>
    </location>
</feature>
<gene>
    <name evidence="2" type="ORF">E2C01_010738</name>
</gene>
<name>A0A5B7D972_PORTR</name>
<evidence type="ECO:0000313" key="3">
    <source>
        <dbReference type="Proteomes" id="UP000324222"/>
    </source>
</evidence>
<evidence type="ECO:0000313" key="2">
    <source>
        <dbReference type="EMBL" id="MPC17870.1"/>
    </source>
</evidence>
<protein>
    <submittedName>
        <fullName evidence="2">Uncharacterized protein</fullName>
    </submittedName>
</protein>
<reference evidence="2 3" key="1">
    <citation type="submission" date="2019-05" db="EMBL/GenBank/DDBJ databases">
        <title>Another draft genome of Portunus trituberculatus and its Hox gene families provides insights of decapod evolution.</title>
        <authorList>
            <person name="Jeong J.-H."/>
            <person name="Song I."/>
            <person name="Kim S."/>
            <person name="Choi T."/>
            <person name="Kim D."/>
            <person name="Ryu S."/>
            <person name="Kim W."/>
        </authorList>
    </citation>
    <scope>NUCLEOTIDE SEQUENCE [LARGE SCALE GENOMIC DNA]</scope>
    <source>
        <tissue evidence="2">Muscle</tissue>
    </source>
</reference>
<accession>A0A5B7D972</accession>
<comment type="caution">
    <text evidence="2">The sequence shown here is derived from an EMBL/GenBank/DDBJ whole genome shotgun (WGS) entry which is preliminary data.</text>
</comment>
<organism evidence="2 3">
    <name type="scientific">Portunus trituberculatus</name>
    <name type="common">Swimming crab</name>
    <name type="synonym">Neptunus trituberculatus</name>
    <dbReference type="NCBI Taxonomy" id="210409"/>
    <lineage>
        <taxon>Eukaryota</taxon>
        <taxon>Metazoa</taxon>
        <taxon>Ecdysozoa</taxon>
        <taxon>Arthropoda</taxon>
        <taxon>Crustacea</taxon>
        <taxon>Multicrustacea</taxon>
        <taxon>Malacostraca</taxon>
        <taxon>Eumalacostraca</taxon>
        <taxon>Eucarida</taxon>
        <taxon>Decapoda</taxon>
        <taxon>Pleocyemata</taxon>
        <taxon>Brachyura</taxon>
        <taxon>Eubrachyura</taxon>
        <taxon>Portunoidea</taxon>
        <taxon>Portunidae</taxon>
        <taxon>Portuninae</taxon>
        <taxon>Portunus</taxon>
    </lineage>
</organism>
<dbReference type="Proteomes" id="UP000324222">
    <property type="component" value="Unassembled WGS sequence"/>
</dbReference>
<evidence type="ECO:0000256" key="1">
    <source>
        <dbReference type="SAM" id="MobiDB-lite"/>
    </source>
</evidence>
<keyword evidence="3" id="KW-1185">Reference proteome</keyword>
<sequence length="251" mass="27552">MLVQGWCLSGGDSHHDPAWPPPPKNSRESEPKSQPLGSKGKVTLQSCSDPQTLKRSGMFGRGVATQVQHWIHRKHTIPGISTLESFLLLINGTLSFHDRDTPVGWMKQQRNDHLVLPPQPFLPLRPQDSHTPLPEKWCCLQPASCSSTARVGRGEAAVSPVISTASQGTSEGVGIQSSQITCCYQGIKDGVQEEVEVCFEDPLAETTGKVWQRLAERFQQRDMAGVVLVPHSLGHRGQASRHLCCSLRHSC</sequence>
<proteinExistence type="predicted"/>
<dbReference type="AlphaFoldDB" id="A0A5B7D972"/>
<dbReference type="EMBL" id="VSRR010000627">
    <property type="protein sequence ID" value="MPC17870.1"/>
    <property type="molecule type" value="Genomic_DNA"/>
</dbReference>